<dbReference type="Gene3D" id="3.40.930.10">
    <property type="entry name" value="Mannitol-specific EII, Chain A"/>
    <property type="match status" value="1"/>
</dbReference>
<name>X0ZHR5_9ZZZZ</name>
<dbReference type="InterPro" id="IPR016152">
    <property type="entry name" value="PTrfase/Anion_transptr"/>
</dbReference>
<protein>
    <recommendedName>
        <fullName evidence="1">PTS EIIA type-2 domain-containing protein</fullName>
    </recommendedName>
</protein>
<evidence type="ECO:0000313" key="2">
    <source>
        <dbReference type="EMBL" id="GAG68889.1"/>
    </source>
</evidence>
<dbReference type="InterPro" id="IPR002178">
    <property type="entry name" value="PTS_EIIA_type-2_dom"/>
</dbReference>
<organism evidence="2">
    <name type="scientific">marine sediment metagenome</name>
    <dbReference type="NCBI Taxonomy" id="412755"/>
    <lineage>
        <taxon>unclassified sequences</taxon>
        <taxon>metagenomes</taxon>
        <taxon>ecological metagenomes</taxon>
    </lineage>
</organism>
<comment type="caution">
    <text evidence="2">The sequence shown here is derived from an EMBL/GenBank/DDBJ whole genome shotgun (WGS) entry which is preliminary data.</text>
</comment>
<accession>X0ZHR5</accession>
<dbReference type="SUPFAM" id="SSF55804">
    <property type="entry name" value="Phoshotransferase/anion transport protein"/>
    <property type="match status" value="1"/>
</dbReference>
<sequence length="95" mass="11364">DTSCLSITIQGHSKFEIILIRDREGITFSDKSFPIYEAFIIVNTPDEHNFYMHSLMWIVKIIEETDFDKKWLNAKNSEELRNIILSLWRKRFTKP</sequence>
<dbReference type="Pfam" id="PF00359">
    <property type="entry name" value="PTS_EIIA_2"/>
    <property type="match status" value="1"/>
</dbReference>
<feature type="domain" description="PTS EIIA type-2" evidence="1">
    <location>
        <begin position="15"/>
        <end position="85"/>
    </location>
</feature>
<reference evidence="2" key="1">
    <citation type="journal article" date="2014" name="Front. Microbiol.">
        <title>High frequency of phylogenetically diverse reductive dehalogenase-homologous genes in deep subseafloor sedimentary metagenomes.</title>
        <authorList>
            <person name="Kawai M."/>
            <person name="Futagami T."/>
            <person name="Toyoda A."/>
            <person name="Takaki Y."/>
            <person name="Nishi S."/>
            <person name="Hori S."/>
            <person name="Arai W."/>
            <person name="Tsubouchi T."/>
            <person name="Morono Y."/>
            <person name="Uchiyama I."/>
            <person name="Ito T."/>
            <person name="Fujiyama A."/>
            <person name="Inagaki F."/>
            <person name="Takami H."/>
        </authorList>
    </citation>
    <scope>NUCLEOTIDE SEQUENCE</scope>
    <source>
        <strain evidence="2">Expedition CK06-06</strain>
    </source>
</reference>
<dbReference type="EMBL" id="BART01002847">
    <property type="protein sequence ID" value="GAG68889.1"/>
    <property type="molecule type" value="Genomic_DNA"/>
</dbReference>
<evidence type="ECO:0000259" key="1">
    <source>
        <dbReference type="Pfam" id="PF00359"/>
    </source>
</evidence>
<gene>
    <name evidence="2" type="ORF">S01H4_08335</name>
</gene>
<proteinExistence type="predicted"/>
<feature type="non-terminal residue" evidence="2">
    <location>
        <position position="1"/>
    </location>
</feature>
<dbReference type="AlphaFoldDB" id="X0ZHR5"/>